<accession>A0ABN7VM73</accession>
<gene>
    <name evidence="1" type="ORF">GMARGA_LOCUS20042</name>
</gene>
<dbReference type="Proteomes" id="UP000789901">
    <property type="component" value="Unassembled WGS sequence"/>
</dbReference>
<sequence length="107" mass="12161">GLFDKESAPKLLPYQTGEGQFYENGEDIHYGYSKLSPDELEIAPRQYPVPEIVSFLQIPQGNFAIFASYNFQCNEHPMSHQQLFPQIEPSLLTYGQVECPGLSLLTY</sequence>
<organism evidence="1 2">
    <name type="scientific">Gigaspora margarita</name>
    <dbReference type="NCBI Taxonomy" id="4874"/>
    <lineage>
        <taxon>Eukaryota</taxon>
        <taxon>Fungi</taxon>
        <taxon>Fungi incertae sedis</taxon>
        <taxon>Mucoromycota</taxon>
        <taxon>Glomeromycotina</taxon>
        <taxon>Glomeromycetes</taxon>
        <taxon>Diversisporales</taxon>
        <taxon>Gigasporaceae</taxon>
        <taxon>Gigaspora</taxon>
    </lineage>
</organism>
<name>A0ABN7VM73_GIGMA</name>
<protein>
    <submittedName>
        <fullName evidence="1">5677_t:CDS:1</fullName>
    </submittedName>
</protein>
<reference evidence="1 2" key="1">
    <citation type="submission" date="2021-06" db="EMBL/GenBank/DDBJ databases">
        <authorList>
            <person name="Kallberg Y."/>
            <person name="Tangrot J."/>
            <person name="Rosling A."/>
        </authorList>
    </citation>
    <scope>NUCLEOTIDE SEQUENCE [LARGE SCALE GENOMIC DNA]</scope>
    <source>
        <strain evidence="1 2">120-4 pot B 10/14</strain>
    </source>
</reference>
<comment type="caution">
    <text evidence="1">The sequence shown here is derived from an EMBL/GenBank/DDBJ whole genome shotgun (WGS) entry which is preliminary data.</text>
</comment>
<dbReference type="EMBL" id="CAJVQB010017232">
    <property type="protein sequence ID" value="CAG8783358.1"/>
    <property type="molecule type" value="Genomic_DNA"/>
</dbReference>
<evidence type="ECO:0000313" key="2">
    <source>
        <dbReference type="Proteomes" id="UP000789901"/>
    </source>
</evidence>
<proteinExistence type="predicted"/>
<feature type="non-terminal residue" evidence="1">
    <location>
        <position position="1"/>
    </location>
</feature>
<evidence type="ECO:0000313" key="1">
    <source>
        <dbReference type="EMBL" id="CAG8783358.1"/>
    </source>
</evidence>
<keyword evidence="2" id="KW-1185">Reference proteome</keyword>